<accession>A0A9W7SI88</accession>
<feature type="region of interest" description="Disordered" evidence="1">
    <location>
        <begin position="467"/>
        <end position="491"/>
    </location>
</feature>
<dbReference type="EMBL" id="RIBY02002611">
    <property type="protein sequence ID" value="KAH9808138.1"/>
    <property type="molecule type" value="Genomic_DNA"/>
</dbReference>
<feature type="region of interest" description="Disordered" evidence="1">
    <location>
        <begin position="404"/>
        <end position="423"/>
    </location>
</feature>
<dbReference type="Proteomes" id="UP001138500">
    <property type="component" value="Unassembled WGS sequence"/>
</dbReference>
<feature type="compositionally biased region" description="Basic residues" evidence="1">
    <location>
        <begin position="13"/>
        <end position="22"/>
    </location>
</feature>
<proteinExistence type="predicted"/>
<evidence type="ECO:0000313" key="2">
    <source>
        <dbReference type="EMBL" id="KAH9808138.1"/>
    </source>
</evidence>
<protein>
    <submittedName>
        <fullName evidence="2">Uncharacterized protein</fullName>
    </submittedName>
</protein>
<sequence>MVSEPVVDYKRTAARGRYHRRSASMPGSWPGFGMAEMDGDAFSPPRPRPPPPPPQRRSSVSYKDLDAYKLLQAIRHSDKSLLPSVLEDLANRVWALGRNPDFMARSTADQAKALYVLLYKEPQDETTDTVREMLEPLLTRIGAGRSVGFSGEVRLREFTRDEGEFEAVVRARPEHADDDAQEMREMHPPRPAATTTTTTTSSSSSSSSNSSYGASSRTMATIGLLILAILFTSYQIWPFQTQPQQPLLSTNPVLQMTPHTTAEMLRLRDRSLNPWTLFITHRASHQHSLHLGACTARYILHTTDSSDPSSSHSVPPSYTEGEEEHKGTQHCGDWTHTISNLLARPFPPTIPHTTLLLPLSRCLDRKSHLANAFLTDLEFHLAQVRSSHARLTTLKLLSLPHSSTSPDGKIITSTPPADLEPSLRTESQRLARSVAHIVYTVSRTLRALGDESRVCEALWVDLKAQAPIPPPSSSSSSSSTSPPPPPHDSSRTVALRNLRAGCLSWEVVLSLRELEDAVWEWGGEGVETWLGRASVEEVREVLGGLEGVLGEVRVGRSGGRE</sequence>
<name>A0A9W7SI88_9PEZI</name>
<dbReference type="AlphaFoldDB" id="A0A9W7SI88"/>
<feature type="compositionally biased region" description="Low complexity" evidence="1">
    <location>
        <begin position="304"/>
        <end position="317"/>
    </location>
</feature>
<comment type="caution">
    <text evidence="2">The sequence shown here is derived from an EMBL/GenBank/DDBJ whole genome shotgun (WGS) entry which is preliminary data.</text>
</comment>
<evidence type="ECO:0000313" key="3">
    <source>
        <dbReference type="Proteomes" id="UP001138500"/>
    </source>
</evidence>
<keyword evidence="3" id="KW-1185">Reference proteome</keyword>
<feature type="compositionally biased region" description="Pro residues" evidence="1">
    <location>
        <begin position="44"/>
        <end position="55"/>
    </location>
</feature>
<organism evidence="2 3">
    <name type="scientific">Teratosphaeria destructans</name>
    <dbReference type="NCBI Taxonomy" id="418781"/>
    <lineage>
        <taxon>Eukaryota</taxon>
        <taxon>Fungi</taxon>
        <taxon>Dikarya</taxon>
        <taxon>Ascomycota</taxon>
        <taxon>Pezizomycotina</taxon>
        <taxon>Dothideomycetes</taxon>
        <taxon>Dothideomycetidae</taxon>
        <taxon>Mycosphaerellales</taxon>
        <taxon>Teratosphaeriaceae</taxon>
        <taxon>Teratosphaeria</taxon>
    </lineage>
</organism>
<feature type="region of interest" description="Disordered" evidence="1">
    <location>
        <begin position="13"/>
        <end position="61"/>
    </location>
</feature>
<feature type="compositionally biased region" description="Polar residues" evidence="1">
    <location>
        <begin position="404"/>
        <end position="415"/>
    </location>
</feature>
<evidence type="ECO:0000256" key="1">
    <source>
        <dbReference type="SAM" id="MobiDB-lite"/>
    </source>
</evidence>
<reference evidence="2 3" key="2">
    <citation type="journal article" date="2021" name="Curr. Genet.">
        <title>Genetic response to nitrogen starvation in the aggressive Eucalyptus foliar pathogen Teratosphaeria destructans.</title>
        <authorList>
            <person name="Havenga M."/>
            <person name="Wingfield B.D."/>
            <person name="Wingfield M.J."/>
            <person name="Dreyer L.L."/>
            <person name="Roets F."/>
            <person name="Aylward J."/>
        </authorList>
    </citation>
    <scope>NUCLEOTIDE SEQUENCE [LARGE SCALE GENOMIC DNA]</scope>
    <source>
        <strain evidence="2">CMW44962</strain>
    </source>
</reference>
<reference evidence="2 3" key="1">
    <citation type="journal article" date="2018" name="IMA Fungus">
        <title>IMA Genome-F 10: Nine draft genome sequences of Claviceps purpurea s.lat., including C. arundinis, C. humidiphila, and C. cf. spartinae, pseudomolecules for the pitch canker pathogen Fusarium circinatum, draft genome of Davidsoniella eucalypti, Grosmannia galeiformis, Quambalaria eucalypti, and Teratosphaeria destructans.</title>
        <authorList>
            <person name="Wingfield B.D."/>
            <person name="Liu M."/>
            <person name="Nguyen H.D."/>
            <person name="Lane F.A."/>
            <person name="Morgan S.W."/>
            <person name="De Vos L."/>
            <person name="Wilken P.M."/>
            <person name="Duong T.A."/>
            <person name="Aylward J."/>
            <person name="Coetzee M.P."/>
            <person name="Dadej K."/>
            <person name="De Beer Z.W."/>
            <person name="Findlay W."/>
            <person name="Havenga M."/>
            <person name="Kolarik M."/>
            <person name="Menzies J.G."/>
            <person name="Naidoo K."/>
            <person name="Pochopski O."/>
            <person name="Shoukouhi P."/>
            <person name="Santana Q.C."/>
            <person name="Seifert K.A."/>
            <person name="Soal N."/>
            <person name="Steenkamp E.T."/>
            <person name="Tatham C.T."/>
            <person name="van der Nest M.A."/>
            <person name="Wingfield M.J."/>
        </authorList>
    </citation>
    <scope>NUCLEOTIDE SEQUENCE [LARGE SCALE GENOMIC DNA]</scope>
    <source>
        <strain evidence="2">CMW44962</strain>
    </source>
</reference>
<feature type="region of interest" description="Disordered" evidence="1">
    <location>
        <begin position="304"/>
        <end position="330"/>
    </location>
</feature>
<gene>
    <name evidence="2" type="ORF">Tdes44962_MAKER06319</name>
</gene>
<feature type="compositionally biased region" description="Low complexity" evidence="1">
    <location>
        <begin position="194"/>
        <end position="214"/>
    </location>
</feature>
<feature type="region of interest" description="Disordered" evidence="1">
    <location>
        <begin position="170"/>
        <end position="214"/>
    </location>
</feature>